<evidence type="ECO:0000256" key="3">
    <source>
        <dbReference type="ARBA" id="ARBA00022946"/>
    </source>
</evidence>
<dbReference type="PANTHER" id="PTHR28163:SF1">
    <property type="entry name" value="PROTEIN PET117 HOMOLOG, MITOCHONDRIAL"/>
    <property type="match status" value="1"/>
</dbReference>
<name>A0A8D0G7K3_SPHPU</name>
<evidence type="ECO:0000256" key="2">
    <source>
        <dbReference type="ARBA" id="ARBA00008197"/>
    </source>
</evidence>
<accession>A0A8D0G7K3</accession>
<proteinExistence type="inferred from homology"/>
<evidence type="ECO:0000313" key="6">
    <source>
        <dbReference type="Proteomes" id="UP000694392"/>
    </source>
</evidence>
<keyword evidence="6" id="KW-1185">Reference proteome</keyword>
<reference evidence="5" key="1">
    <citation type="submission" date="2025-08" db="UniProtKB">
        <authorList>
            <consortium name="Ensembl"/>
        </authorList>
    </citation>
    <scope>IDENTIFICATION</scope>
</reference>
<gene>
    <name evidence="5" type="primary">PET117</name>
</gene>
<comment type="subcellular location">
    <subcellularLocation>
        <location evidence="1">Mitochondrion</location>
    </subcellularLocation>
</comment>
<dbReference type="Proteomes" id="UP000694392">
    <property type="component" value="Unplaced"/>
</dbReference>
<dbReference type="GO" id="GO:0033617">
    <property type="term" value="P:mitochondrial respiratory chain complex IV assembly"/>
    <property type="evidence" value="ECO:0007669"/>
    <property type="project" value="TreeGrafter"/>
</dbReference>
<protein>
    <submittedName>
        <fullName evidence="5">PET117 cytochrome c oxidase chaperone</fullName>
    </submittedName>
</protein>
<comment type="similarity">
    <text evidence="2">Belongs to the PET117 family.</text>
</comment>
<keyword evidence="3" id="KW-0809">Transit peptide</keyword>
<evidence type="ECO:0000256" key="1">
    <source>
        <dbReference type="ARBA" id="ARBA00004173"/>
    </source>
</evidence>
<dbReference type="GO" id="GO:0005739">
    <property type="term" value="C:mitochondrion"/>
    <property type="evidence" value="ECO:0007669"/>
    <property type="project" value="UniProtKB-SubCell"/>
</dbReference>
<dbReference type="Ensembl" id="ENSSPUT00000002426.1">
    <property type="protein sequence ID" value="ENSSPUP00000002288.1"/>
    <property type="gene ID" value="ENSSPUG00000001784.1"/>
</dbReference>
<organism evidence="5 6">
    <name type="scientific">Sphenodon punctatus</name>
    <name type="common">Tuatara</name>
    <name type="synonym">Hatteria punctata</name>
    <dbReference type="NCBI Taxonomy" id="8508"/>
    <lineage>
        <taxon>Eukaryota</taxon>
        <taxon>Metazoa</taxon>
        <taxon>Chordata</taxon>
        <taxon>Craniata</taxon>
        <taxon>Vertebrata</taxon>
        <taxon>Euteleostomi</taxon>
        <taxon>Lepidosauria</taxon>
        <taxon>Sphenodontia</taxon>
        <taxon>Sphenodontidae</taxon>
        <taxon>Sphenodon</taxon>
    </lineage>
</organism>
<dbReference type="Pfam" id="PF15786">
    <property type="entry name" value="PET117"/>
    <property type="match status" value="1"/>
</dbReference>
<dbReference type="GeneTree" id="ENSGT00520000059926"/>
<dbReference type="AlphaFoldDB" id="A0A8D0G7K3"/>
<evidence type="ECO:0000256" key="4">
    <source>
        <dbReference type="ARBA" id="ARBA00023128"/>
    </source>
</evidence>
<evidence type="ECO:0000313" key="5">
    <source>
        <dbReference type="Ensembl" id="ENSSPUP00000002288.1"/>
    </source>
</evidence>
<sequence>MSLGSKVVLGVSTVASLATVVGVHVQQQRLRERLREGVARDIERQSRKQENIRLLEEQIILTKQLEAERDKMLMAKGSQQTST</sequence>
<dbReference type="OMA" id="WDRERLH"/>
<reference evidence="5" key="2">
    <citation type="submission" date="2025-09" db="UniProtKB">
        <authorList>
            <consortium name="Ensembl"/>
        </authorList>
    </citation>
    <scope>IDENTIFICATION</scope>
</reference>
<dbReference type="InterPro" id="IPR031568">
    <property type="entry name" value="Pet117"/>
</dbReference>
<dbReference type="PANTHER" id="PTHR28163">
    <property type="entry name" value="PROTEIN PET117 HOMOLOG, MITOCHONDRIAL"/>
    <property type="match status" value="1"/>
</dbReference>
<keyword evidence="4" id="KW-0496">Mitochondrion</keyword>